<protein>
    <submittedName>
        <fullName evidence="2">Uncharacterized protein</fullName>
    </submittedName>
</protein>
<evidence type="ECO:0000313" key="2">
    <source>
        <dbReference type="EMBL" id="ORX52216.1"/>
    </source>
</evidence>
<feature type="transmembrane region" description="Helical" evidence="1">
    <location>
        <begin position="120"/>
        <end position="141"/>
    </location>
</feature>
<feature type="transmembrane region" description="Helical" evidence="1">
    <location>
        <begin position="162"/>
        <end position="183"/>
    </location>
</feature>
<evidence type="ECO:0000256" key="1">
    <source>
        <dbReference type="SAM" id="Phobius"/>
    </source>
</evidence>
<dbReference type="STRING" id="1754191.A0A1Y1VBT5"/>
<keyword evidence="3" id="KW-1185">Reference proteome</keyword>
<dbReference type="EMBL" id="MCFH01000016">
    <property type="protein sequence ID" value="ORX52216.1"/>
    <property type="molecule type" value="Genomic_DNA"/>
</dbReference>
<sequence length="191" mass="21902">MKTPIHYNSLDNNSSISNNLIDDNNSEASILNQGIHKSPRSFEVVSLGIPKQNHKTTPTSQSSNSTPYLSHSHYINQARTPTQTEKKPPLLLSSEYNTYSDNPSDNTLKIQKYSPTSTHLAGWVLLFFTYCIFVIGMYSVVFSRFMADTGNQVLDGIKNDRYYCYLIPLLIVVIYLFIFINWFSMKLFRHN</sequence>
<keyword evidence="1" id="KW-0812">Transmembrane</keyword>
<name>A0A1Y1VBT5_9FUNG</name>
<gene>
    <name evidence="2" type="ORF">BCR36DRAFT_286916</name>
</gene>
<dbReference type="Pfam" id="PF15159">
    <property type="entry name" value="PIG-Y"/>
    <property type="match status" value="1"/>
</dbReference>
<evidence type="ECO:0000313" key="3">
    <source>
        <dbReference type="Proteomes" id="UP000193719"/>
    </source>
</evidence>
<proteinExistence type="predicted"/>
<reference evidence="2 3" key="2">
    <citation type="submission" date="2016-08" db="EMBL/GenBank/DDBJ databases">
        <title>Pervasive Adenine N6-methylation of Active Genes in Fungi.</title>
        <authorList>
            <consortium name="DOE Joint Genome Institute"/>
            <person name="Mondo S.J."/>
            <person name="Dannebaum R.O."/>
            <person name="Kuo R.C."/>
            <person name="Labutti K."/>
            <person name="Haridas S."/>
            <person name="Kuo A."/>
            <person name="Salamov A."/>
            <person name="Ahrendt S.R."/>
            <person name="Lipzen A."/>
            <person name="Sullivan W."/>
            <person name="Andreopoulos W.B."/>
            <person name="Clum A."/>
            <person name="Lindquist E."/>
            <person name="Daum C."/>
            <person name="Ramamoorthy G.K."/>
            <person name="Gryganskyi A."/>
            <person name="Culley D."/>
            <person name="Magnuson J.K."/>
            <person name="James T.Y."/>
            <person name="O'Malley M.A."/>
            <person name="Stajich J.E."/>
            <person name="Spatafora J.W."/>
            <person name="Visel A."/>
            <person name="Grigoriev I.V."/>
        </authorList>
    </citation>
    <scope>NUCLEOTIDE SEQUENCE [LARGE SCALE GENOMIC DNA]</scope>
    <source>
        <strain evidence="3">finn</strain>
    </source>
</reference>
<reference evidence="2 3" key="1">
    <citation type="submission" date="2016-08" db="EMBL/GenBank/DDBJ databases">
        <title>Genomes of anaerobic fungi encode conserved fungal cellulosomes for biomass hydrolysis.</title>
        <authorList>
            <consortium name="DOE Joint Genome Institute"/>
            <person name="Haitjema C.H."/>
            <person name="Gilmore S.P."/>
            <person name="Henske J.K."/>
            <person name="Solomon K.V."/>
            <person name="De Groot R."/>
            <person name="Kuo A."/>
            <person name="Mondo S.J."/>
            <person name="Salamov A.A."/>
            <person name="Labutti K."/>
            <person name="Zhao Z."/>
            <person name="Chiniquy J."/>
            <person name="Barry K."/>
            <person name="Brewer H.M."/>
            <person name="Purvine S.O."/>
            <person name="Wright A.T."/>
            <person name="Boxma B."/>
            <person name="Van Alen T."/>
            <person name="Hackstein J.H."/>
            <person name="Baker S.E."/>
            <person name="Grigoriev I.V."/>
            <person name="O'Malley M.A."/>
        </authorList>
    </citation>
    <scope>NUCLEOTIDE SEQUENCE [LARGE SCALE GENOMIC DNA]</scope>
    <source>
        <strain evidence="3">finn</strain>
    </source>
</reference>
<dbReference type="Proteomes" id="UP000193719">
    <property type="component" value="Unassembled WGS sequence"/>
</dbReference>
<keyword evidence="1" id="KW-1133">Transmembrane helix</keyword>
<dbReference type="InterPro" id="IPR029164">
    <property type="entry name" value="PIG-Y"/>
</dbReference>
<dbReference type="PANTHER" id="PTHR36485">
    <property type="entry name" value="OS01G0939000 PROTEIN"/>
    <property type="match status" value="1"/>
</dbReference>
<accession>A0A1Y1VBT5</accession>
<dbReference type="PANTHER" id="PTHR36485:SF1">
    <property type="entry name" value="TRANSMEMBRANE PROTEIN"/>
    <property type="match status" value="1"/>
</dbReference>
<organism evidence="2 3">
    <name type="scientific">Piromyces finnis</name>
    <dbReference type="NCBI Taxonomy" id="1754191"/>
    <lineage>
        <taxon>Eukaryota</taxon>
        <taxon>Fungi</taxon>
        <taxon>Fungi incertae sedis</taxon>
        <taxon>Chytridiomycota</taxon>
        <taxon>Chytridiomycota incertae sedis</taxon>
        <taxon>Neocallimastigomycetes</taxon>
        <taxon>Neocallimastigales</taxon>
        <taxon>Neocallimastigaceae</taxon>
        <taxon>Piromyces</taxon>
    </lineage>
</organism>
<dbReference type="AlphaFoldDB" id="A0A1Y1VBT5"/>
<comment type="caution">
    <text evidence="2">The sequence shown here is derived from an EMBL/GenBank/DDBJ whole genome shotgun (WGS) entry which is preliminary data.</text>
</comment>
<keyword evidence="1" id="KW-0472">Membrane</keyword>
<dbReference type="OrthoDB" id="2157498at2759"/>